<evidence type="ECO:0000256" key="7">
    <source>
        <dbReference type="ARBA" id="ARBA00022989"/>
    </source>
</evidence>
<evidence type="ECO:0000313" key="17">
    <source>
        <dbReference type="Proteomes" id="UP000228906"/>
    </source>
</evidence>
<dbReference type="CDD" id="cd06503">
    <property type="entry name" value="ATP-synt_Fo_b"/>
    <property type="match status" value="1"/>
</dbReference>
<organism evidence="16 17">
    <name type="scientific">bacterium (Candidatus Gribaldobacteria) CG10_big_fil_rev_8_21_14_0_10_41_12</name>
    <dbReference type="NCBI Taxonomy" id="2014277"/>
    <lineage>
        <taxon>Bacteria</taxon>
        <taxon>Candidatus Gribaldobacteria</taxon>
    </lineage>
</organism>
<gene>
    <name evidence="13 16" type="primary">atpF</name>
    <name evidence="16" type="ORF">COU03_00410</name>
</gene>
<dbReference type="GO" id="GO:0045259">
    <property type="term" value="C:proton-transporting ATP synthase complex"/>
    <property type="evidence" value="ECO:0007669"/>
    <property type="project" value="UniProtKB-KW"/>
</dbReference>
<dbReference type="NCBIfam" id="TIGR01144">
    <property type="entry name" value="ATP_synt_b"/>
    <property type="match status" value="1"/>
</dbReference>
<evidence type="ECO:0000313" key="16">
    <source>
        <dbReference type="EMBL" id="PIR91801.1"/>
    </source>
</evidence>
<evidence type="ECO:0000256" key="9">
    <source>
        <dbReference type="ARBA" id="ARBA00023136"/>
    </source>
</evidence>
<dbReference type="GO" id="GO:0046933">
    <property type="term" value="F:proton-transporting ATP synthase activity, rotational mechanism"/>
    <property type="evidence" value="ECO:0007669"/>
    <property type="project" value="UniProtKB-UniRule"/>
</dbReference>
<keyword evidence="10 13" id="KW-0066">ATP synthesis</keyword>
<dbReference type="GO" id="GO:0012505">
    <property type="term" value="C:endomembrane system"/>
    <property type="evidence" value="ECO:0007669"/>
    <property type="project" value="UniProtKB-SubCell"/>
</dbReference>
<keyword evidence="3 13" id="KW-1003">Cell membrane</keyword>
<protein>
    <recommendedName>
        <fullName evidence="13">ATP synthase subunit b</fullName>
    </recommendedName>
    <alternativeName>
        <fullName evidence="13">ATP synthase F(0) sector subunit b</fullName>
    </alternativeName>
    <alternativeName>
        <fullName evidence="13">ATPase subunit I</fullName>
    </alternativeName>
    <alternativeName>
        <fullName evidence="13">F-type ATPase subunit b</fullName>
        <shortName evidence="13">F-ATPase subunit b</shortName>
    </alternativeName>
</protein>
<name>A0A2H0UY72_9BACT</name>
<dbReference type="PANTHER" id="PTHR33445">
    <property type="entry name" value="ATP SYNTHASE SUBUNIT B', CHLOROPLASTIC"/>
    <property type="match status" value="1"/>
</dbReference>
<evidence type="ECO:0000256" key="1">
    <source>
        <dbReference type="ARBA" id="ARBA00005513"/>
    </source>
</evidence>
<reference evidence="17" key="1">
    <citation type="submission" date="2017-09" db="EMBL/GenBank/DDBJ databases">
        <title>Depth-based differentiation of microbial function through sediment-hosted aquifers and enrichment of novel symbionts in the deep terrestrial subsurface.</title>
        <authorList>
            <person name="Probst A.J."/>
            <person name="Ladd B."/>
            <person name="Jarett J.K."/>
            <person name="Geller-Mcgrath D.E."/>
            <person name="Sieber C.M.K."/>
            <person name="Emerson J.B."/>
            <person name="Anantharaman K."/>
            <person name="Thomas B.C."/>
            <person name="Malmstrom R."/>
            <person name="Stieglmeier M."/>
            <person name="Klingl A."/>
            <person name="Woyke T."/>
            <person name="Ryan C.M."/>
            <person name="Banfield J.F."/>
        </authorList>
    </citation>
    <scope>NUCLEOTIDE SEQUENCE [LARGE SCALE GENOMIC DNA]</scope>
</reference>
<evidence type="ECO:0000256" key="10">
    <source>
        <dbReference type="ARBA" id="ARBA00023310"/>
    </source>
</evidence>
<evidence type="ECO:0000256" key="12">
    <source>
        <dbReference type="ARBA" id="ARBA00037847"/>
    </source>
</evidence>
<comment type="subunit">
    <text evidence="13">F-type ATPases have 2 components, F(1) - the catalytic core - and F(0) - the membrane proton channel. F(1) has five subunits: alpha(3), beta(3), gamma(1), delta(1), epsilon(1). F(0) has three main subunits: a(1), b(2) and c(10-14). The alpha and beta chains form an alternating ring which encloses part of the gamma chain. F(1) is attached to F(0) by a central stalk formed by the gamma and epsilon chains, while a peripheral stalk is formed by the delta and b chains.</text>
</comment>
<dbReference type="GO" id="GO:0046961">
    <property type="term" value="F:proton-transporting ATPase activity, rotational mechanism"/>
    <property type="evidence" value="ECO:0007669"/>
    <property type="project" value="TreeGrafter"/>
</dbReference>
<keyword evidence="8 13" id="KW-0406">Ion transport</keyword>
<dbReference type="HAMAP" id="MF_01398">
    <property type="entry name" value="ATP_synth_b_bprime"/>
    <property type="match status" value="1"/>
</dbReference>
<keyword evidence="5 13" id="KW-0812">Transmembrane</keyword>
<keyword evidence="7 13" id="KW-1133">Transmembrane helix</keyword>
<dbReference type="AlphaFoldDB" id="A0A2H0UY72"/>
<evidence type="ECO:0000256" key="11">
    <source>
        <dbReference type="ARBA" id="ARBA00025198"/>
    </source>
</evidence>
<evidence type="ECO:0000256" key="14">
    <source>
        <dbReference type="RuleBase" id="RU003848"/>
    </source>
</evidence>
<dbReference type="Proteomes" id="UP000228906">
    <property type="component" value="Unassembled WGS sequence"/>
</dbReference>
<keyword evidence="15" id="KW-0175">Coiled coil</keyword>
<comment type="similarity">
    <text evidence="1 13 14">Belongs to the ATPase B chain family.</text>
</comment>
<comment type="function">
    <text evidence="11 13">F(1)F(0) ATP synthase produces ATP from ADP in the presence of a proton or sodium gradient. F-type ATPases consist of two structural domains, F(1) containing the extramembraneous catalytic core and F(0) containing the membrane proton channel, linked together by a central stalk and a peripheral stalk. During catalysis, ATP synthesis in the catalytic domain of F(1) is coupled via a rotary mechanism of the central stalk subunits to proton translocation.</text>
</comment>
<evidence type="ECO:0000256" key="2">
    <source>
        <dbReference type="ARBA" id="ARBA00022448"/>
    </source>
</evidence>
<evidence type="ECO:0000256" key="8">
    <source>
        <dbReference type="ARBA" id="ARBA00023065"/>
    </source>
</evidence>
<keyword evidence="2 13" id="KW-0813">Transport</keyword>
<accession>A0A2H0UY72</accession>
<feature type="transmembrane region" description="Helical" evidence="13">
    <location>
        <begin position="12"/>
        <end position="34"/>
    </location>
</feature>
<dbReference type="Pfam" id="PF00430">
    <property type="entry name" value="ATP-synt_B"/>
    <property type="match status" value="1"/>
</dbReference>
<dbReference type="EMBL" id="PFAV01000006">
    <property type="protein sequence ID" value="PIR91801.1"/>
    <property type="molecule type" value="Genomic_DNA"/>
</dbReference>
<evidence type="ECO:0000256" key="5">
    <source>
        <dbReference type="ARBA" id="ARBA00022692"/>
    </source>
</evidence>
<dbReference type="InterPro" id="IPR002146">
    <property type="entry name" value="ATP_synth_b/b'su_bac/chlpt"/>
</dbReference>
<dbReference type="PANTHER" id="PTHR33445:SF1">
    <property type="entry name" value="ATP SYNTHASE SUBUNIT B"/>
    <property type="match status" value="1"/>
</dbReference>
<evidence type="ECO:0000256" key="4">
    <source>
        <dbReference type="ARBA" id="ARBA00022547"/>
    </source>
</evidence>
<dbReference type="Gene3D" id="6.10.250.1580">
    <property type="match status" value="1"/>
</dbReference>
<keyword evidence="4 13" id="KW-0138">CF(0)</keyword>
<dbReference type="InterPro" id="IPR050059">
    <property type="entry name" value="ATP_synthase_B_chain"/>
</dbReference>
<dbReference type="GO" id="GO:0005886">
    <property type="term" value="C:plasma membrane"/>
    <property type="evidence" value="ECO:0007669"/>
    <property type="project" value="UniProtKB-SubCell"/>
</dbReference>
<dbReference type="InterPro" id="IPR005864">
    <property type="entry name" value="ATP_synth_F0_bsu_bac"/>
</dbReference>
<proteinExistence type="inferred from homology"/>
<comment type="caution">
    <text evidence="16">The sequence shown here is derived from an EMBL/GenBank/DDBJ whole genome shotgun (WGS) entry which is preliminary data.</text>
</comment>
<keyword evidence="9 13" id="KW-0472">Membrane</keyword>
<keyword evidence="6 13" id="KW-0375">Hydrogen ion transport</keyword>
<evidence type="ECO:0000256" key="13">
    <source>
        <dbReference type="HAMAP-Rule" id="MF_01398"/>
    </source>
</evidence>
<evidence type="ECO:0000256" key="15">
    <source>
        <dbReference type="SAM" id="Coils"/>
    </source>
</evidence>
<comment type="function">
    <text evidence="13">Component of the F(0) channel, it forms part of the peripheral stalk, linking F(1) to F(0).</text>
</comment>
<evidence type="ECO:0000256" key="3">
    <source>
        <dbReference type="ARBA" id="ARBA00022475"/>
    </source>
</evidence>
<comment type="subcellular location">
    <subcellularLocation>
        <location evidence="13">Cell membrane</location>
        <topology evidence="13">Single-pass membrane protein</topology>
    </subcellularLocation>
    <subcellularLocation>
        <location evidence="12">Endomembrane system</location>
        <topology evidence="12">Single-pass membrane protein</topology>
    </subcellularLocation>
</comment>
<feature type="coiled-coil region" evidence="15">
    <location>
        <begin position="96"/>
        <end position="130"/>
    </location>
</feature>
<sequence length="164" mass="18968">MIDILSSFHIDWKILIAQLVNFAIVVFVLWFFALKPLAKKMQDRTVRIEDGLRQAEEIGQQLQEGEKERQDAFVTAKKEAQAIMQKVKEDAEKERVVLTEKTAAQAQQILEQAQEQIQREQKKAKEELKGEISGLVILAAEKILREKLDQEKDEQLSQKILQEL</sequence>
<evidence type="ECO:0000256" key="6">
    <source>
        <dbReference type="ARBA" id="ARBA00022781"/>
    </source>
</evidence>